<dbReference type="InterPro" id="IPR011050">
    <property type="entry name" value="Pectin_lyase_fold/virulence"/>
</dbReference>
<dbReference type="SUPFAM" id="SSF51126">
    <property type="entry name" value="Pectin lyase-like"/>
    <property type="match status" value="1"/>
</dbReference>
<dbReference type="Gene3D" id="2.160.20.10">
    <property type="entry name" value="Single-stranded right-handed beta-helix, Pectin lyase-like"/>
    <property type="match status" value="1"/>
</dbReference>
<sequence length="137" mass="13830">MKRGIATTGGRAAEHDEQARPLNGAGASARICAAHGVAGACPTRYDTALERPLALESTKGDKTVPTLCGIVLVLTGSFAGAAGLPNAASPTAGIQEAIDALPAGGGVVTLPRGRYVIRRAIVLRSHVTLRGDGVHTV</sequence>
<protein>
    <submittedName>
        <fullName evidence="1">Uncharacterized protein</fullName>
    </submittedName>
</protein>
<dbReference type="InterPro" id="IPR012334">
    <property type="entry name" value="Pectin_lyas_fold"/>
</dbReference>
<proteinExistence type="predicted"/>
<dbReference type="AlphaFoldDB" id="X0VZ47"/>
<feature type="non-terminal residue" evidence="1">
    <location>
        <position position="137"/>
    </location>
</feature>
<accession>X0VZ47</accession>
<dbReference type="EMBL" id="BARS01039205">
    <property type="protein sequence ID" value="GAG16367.1"/>
    <property type="molecule type" value="Genomic_DNA"/>
</dbReference>
<gene>
    <name evidence="1" type="ORF">S01H1_59902</name>
</gene>
<evidence type="ECO:0000313" key="1">
    <source>
        <dbReference type="EMBL" id="GAG16367.1"/>
    </source>
</evidence>
<comment type="caution">
    <text evidence="1">The sequence shown here is derived from an EMBL/GenBank/DDBJ whole genome shotgun (WGS) entry which is preliminary data.</text>
</comment>
<organism evidence="1">
    <name type="scientific">marine sediment metagenome</name>
    <dbReference type="NCBI Taxonomy" id="412755"/>
    <lineage>
        <taxon>unclassified sequences</taxon>
        <taxon>metagenomes</taxon>
        <taxon>ecological metagenomes</taxon>
    </lineage>
</organism>
<reference evidence="1" key="1">
    <citation type="journal article" date="2014" name="Front. Microbiol.">
        <title>High frequency of phylogenetically diverse reductive dehalogenase-homologous genes in deep subseafloor sedimentary metagenomes.</title>
        <authorList>
            <person name="Kawai M."/>
            <person name="Futagami T."/>
            <person name="Toyoda A."/>
            <person name="Takaki Y."/>
            <person name="Nishi S."/>
            <person name="Hori S."/>
            <person name="Arai W."/>
            <person name="Tsubouchi T."/>
            <person name="Morono Y."/>
            <person name="Uchiyama I."/>
            <person name="Ito T."/>
            <person name="Fujiyama A."/>
            <person name="Inagaki F."/>
            <person name="Takami H."/>
        </authorList>
    </citation>
    <scope>NUCLEOTIDE SEQUENCE</scope>
    <source>
        <strain evidence="1">Expedition CK06-06</strain>
    </source>
</reference>
<name>X0VZ47_9ZZZZ</name>